<evidence type="ECO:0008006" key="3">
    <source>
        <dbReference type="Google" id="ProtNLM"/>
    </source>
</evidence>
<accession>A0A015KEC2</accession>
<dbReference type="EMBL" id="JEMT01027177">
    <property type="protein sequence ID" value="EXX57951.1"/>
    <property type="molecule type" value="Genomic_DNA"/>
</dbReference>
<dbReference type="OMA" id="RNAFCKE"/>
<protein>
    <recommendedName>
        <fullName evidence="3">Transposase domain-containing protein</fullName>
    </recommendedName>
</protein>
<name>A0A015KEC2_RHIIW</name>
<dbReference type="InterPro" id="IPR004242">
    <property type="entry name" value="Transposase_21"/>
</dbReference>
<evidence type="ECO:0000313" key="2">
    <source>
        <dbReference type="Proteomes" id="UP000022910"/>
    </source>
</evidence>
<comment type="caution">
    <text evidence="1">The sequence shown here is derived from an EMBL/GenBank/DDBJ whole genome shotgun (WGS) entry which is preliminary data.</text>
</comment>
<gene>
    <name evidence="1" type="ORF">RirG_202350</name>
</gene>
<dbReference type="AlphaFoldDB" id="A0A015KEC2"/>
<dbReference type="STRING" id="1432141.A0A015KEC2"/>
<reference evidence="1 2" key="1">
    <citation type="submission" date="2014-02" db="EMBL/GenBank/DDBJ databases">
        <title>Single nucleus genome sequencing reveals high similarity among nuclei of an endomycorrhizal fungus.</title>
        <authorList>
            <person name="Lin K."/>
            <person name="Geurts R."/>
            <person name="Zhang Z."/>
            <person name="Limpens E."/>
            <person name="Saunders D.G."/>
            <person name="Mu D."/>
            <person name="Pang E."/>
            <person name="Cao H."/>
            <person name="Cha H."/>
            <person name="Lin T."/>
            <person name="Zhou Q."/>
            <person name="Shang Y."/>
            <person name="Li Y."/>
            <person name="Ivanov S."/>
            <person name="Sharma T."/>
            <person name="Velzen R.V."/>
            <person name="Ruijter N.D."/>
            <person name="Aanen D.K."/>
            <person name="Win J."/>
            <person name="Kamoun S."/>
            <person name="Bisseling T."/>
            <person name="Huang S."/>
        </authorList>
    </citation>
    <scope>NUCLEOTIDE SEQUENCE [LARGE SCALE GENOMIC DNA]</scope>
    <source>
        <strain evidence="2">DAOM197198w</strain>
    </source>
</reference>
<evidence type="ECO:0000313" key="1">
    <source>
        <dbReference type="EMBL" id="EXX57951.1"/>
    </source>
</evidence>
<dbReference type="OrthoDB" id="3039677at2759"/>
<dbReference type="Proteomes" id="UP000022910">
    <property type="component" value="Unassembled WGS sequence"/>
</dbReference>
<proteinExistence type="predicted"/>
<organism evidence="1 2">
    <name type="scientific">Rhizophagus irregularis (strain DAOM 197198w)</name>
    <name type="common">Glomus intraradices</name>
    <dbReference type="NCBI Taxonomy" id="1432141"/>
    <lineage>
        <taxon>Eukaryota</taxon>
        <taxon>Fungi</taxon>
        <taxon>Fungi incertae sedis</taxon>
        <taxon>Mucoromycota</taxon>
        <taxon>Glomeromycotina</taxon>
        <taxon>Glomeromycetes</taxon>
        <taxon>Glomerales</taxon>
        <taxon>Glomeraceae</taxon>
        <taxon>Rhizophagus</taxon>
    </lineage>
</organism>
<dbReference type="PANTHER" id="PTHR46579:SF2">
    <property type="entry name" value="C2H2-TYPE DOMAIN-CONTAINING PROTEIN"/>
    <property type="match status" value="1"/>
</dbReference>
<dbReference type="Pfam" id="PF02992">
    <property type="entry name" value="Transposase_21"/>
    <property type="match status" value="1"/>
</dbReference>
<keyword evidence="2" id="KW-1185">Reference proteome</keyword>
<dbReference type="PANTHER" id="PTHR46579">
    <property type="entry name" value="F5/8 TYPE C DOMAIN-CONTAINING PROTEIN-RELATED"/>
    <property type="match status" value="1"/>
</dbReference>
<sequence length="289" mass="33381">MLADIYDGKIWKTFPDTSDIPFFTPETADSHLGIMINLDWFQPFESSVYSCGAIYGVICNLPREIRFKKENMLMLGLLPGPSEVKLHKINHYLALIVDELLEFWDGIEIPAAEKNIRLALICCLNDIPAARKLCGHISASVSCHRCYKTANSNGNGNKSNFGGFDDMVDWFVERDLDEHRRNAELWRLCKSEEEIKRHVSSTHVRWSELLRLPYFNPIRYLVIDPMHCLFLGIAHWIIKKLWIDGNKITKQDLEKMEKRAKYIQIPADLGRISNKIATGEGFFRFMADQ</sequence>
<dbReference type="HOGENOM" id="CLU_078867_0_0_1"/>